<keyword evidence="3" id="KW-1185">Reference proteome</keyword>
<sequence>MFVLFQKIKDIPVGPSDSKEKTTTQKLLSRGLWFISTARNILVVVVCAMMAYVFHKHDMEPFKLSGK</sequence>
<dbReference type="AlphaFoldDB" id="A0A6H5HPW7"/>
<reference evidence="2 3" key="1">
    <citation type="submission" date="2020-02" db="EMBL/GenBank/DDBJ databases">
        <authorList>
            <person name="Ferguson B K."/>
        </authorList>
    </citation>
    <scope>NUCLEOTIDE SEQUENCE [LARGE SCALE GENOMIC DNA]</scope>
</reference>
<organism evidence="2 3">
    <name type="scientific">Nesidiocoris tenuis</name>
    <dbReference type="NCBI Taxonomy" id="355587"/>
    <lineage>
        <taxon>Eukaryota</taxon>
        <taxon>Metazoa</taxon>
        <taxon>Ecdysozoa</taxon>
        <taxon>Arthropoda</taxon>
        <taxon>Hexapoda</taxon>
        <taxon>Insecta</taxon>
        <taxon>Pterygota</taxon>
        <taxon>Neoptera</taxon>
        <taxon>Paraneoptera</taxon>
        <taxon>Hemiptera</taxon>
        <taxon>Heteroptera</taxon>
        <taxon>Panheteroptera</taxon>
        <taxon>Cimicomorpha</taxon>
        <taxon>Miridae</taxon>
        <taxon>Dicyphina</taxon>
        <taxon>Nesidiocoris</taxon>
    </lineage>
</organism>
<proteinExistence type="predicted"/>
<keyword evidence="1" id="KW-0812">Transmembrane</keyword>
<protein>
    <submittedName>
        <fullName evidence="2">Uncharacterized protein</fullName>
    </submittedName>
</protein>
<feature type="transmembrane region" description="Helical" evidence="1">
    <location>
        <begin position="32"/>
        <end position="54"/>
    </location>
</feature>
<gene>
    <name evidence="2" type="ORF">NTEN_LOCUS20786</name>
</gene>
<dbReference type="OrthoDB" id="288203at2759"/>
<accession>A0A6H5HPW7</accession>
<evidence type="ECO:0000256" key="1">
    <source>
        <dbReference type="SAM" id="Phobius"/>
    </source>
</evidence>
<dbReference type="EMBL" id="CADCXU010030508">
    <property type="protein sequence ID" value="CAB0016628.1"/>
    <property type="molecule type" value="Genomic_DNA"/>
</dbReference>
<evidence type="ECO:0000313" key="3">
    <source>
        <dbReference type="Proteomes" id="UP000479000"/>
    </source>
</evidence>
<keyword evidence="1" id="KW-0472">Membrane</keyword>
<dbReference type="Proteomes" id="UP000479000">
    <property type="component" value="Unassembled WGS sequence"/>
</dbReference>
<evidence type="ECO:0000313" key="2">
    <source>
        <dbReference type="EMBL" id="CAB0016628.1"/>
    </source>
</evidence>
<keyword evidence="1" id="KW-1133">Transmembrane helix</keyword>
<feature type="non-terminal residue" evidence="2">
    <location>
        <position position="67"/>
    </location>
</feature>
<name>A0A6H5HPW7_9HEMI</name>